<reference evidence="1" key="1">
    <citation type="submission" date="2019-08" db="EMBL/GenBank/DDBJ databases">
        <authorList>
            <person name="Kucharzyk K."/>
            <person name="Murdoch R.W."/>
            <person name="Higgins S."/>
            <person name="Loffler F."/>
        </authorList>
    </citation>
    <scope>NUCLEOTIDE SEQUENCE</scope>
</reference>
<name>A0A644V070_9ZZZZ</name>
<gene>
    <name evidence="1" type="ORF">SDC9_30559</name>
</gene>
<dbReference type="EMBL" id="VSSQ01000191">
    <property type="protein sequence ID" value="MPL84594.1"/>
    <property type="molecule type" value="Genomic_DNA"/>
</dbReference>
<sequence>MIIVFKGLKSYTIAYSNITSNDLSHLVSKKDIFSSVAMKTAYGTLSTGLLVIYEHDCVADQVAKEFNVGCSRNTPFMVYMINEMNNSYITVDMDHRMGMNVAGESKNVYSFRMACSFSFSSVEQLIGTNVWNTSSISSVNLGILENITPGDSLVSYYNNGYLVVYKAEREFFTGYFLR</sequence>
<dbReference type="AlphaFoldDB" id="A0A644V070"/>
<proteinExistence type="predicted"/>
<comment type="caution">
    <text evidence="1">The sequence shown here is derived from an EMBL/GenBank/DDBJ whole genome shotgun (WGS) entry which is preliminary data.</text>
</comment>
<organism evidence="1">
    <name type="scientific">bioreactor metagenome</name>
    <dbReference type="NCBI Taxonomy" id="1076179"/>
    <lineage>
        <taxon>unclassified sequences</taxon>
        <taxon>metagenomes</taxon>
        <taxon>ecological metagenomes</taxon>
    </lineage>
</organism>
<evidence type="ECO:0000313" key="1">
    <source>
        <dbReference type="EMBL" id="MPL84594.1"/>
    </source>
</evidence>
<accession>A0A644V070</accession>
<protein>
    <submittedName>
        <fullName evidence="1">Uncharacterized protein</fullName>
    </submittedName>
</protein>